<keyword evidence="3" id="KW-0547">Nucleotide-binding</keyword>
<evidence type="ECO:0000256" key="4">
    <source>
        <dbReference type="ARBA" id="ARBA00022840"/>
    </source>
</evidence>
<dbReference type="HOGENOM" id="CLU_000022_59_0_4"/>
<evidence type="ECO:0000259" key="5">
    <source>
        <dbReference type="Pfam" id="PF00501"/>
    </source>
</evidence>
<dbReference type="Proteomes" id="UP000007564">
    <property type="component" value="Chromosome"/>
</dbReference>
<evidence type="ECO:0000256" key="2">
    <source>
        <dbReference type="ARBA" id="ARBA00022598"/>
    </source>
</evidence>
<dbReference type="Pfam" id="PF00501">
    <property type="entry name" value="AMP-binding"/>
    <property type="match status" value="1"/>
</dbReference>
<dbReference type="InterPro" id="IPR025110">
    <property type="entry name" value="AMP-bd_C"/>
</dbReference>
<dbReference type="PANTHER" id="PTHR43107:SF15">
    <property type="entry name" value="FATTY ACID TRANSPORT PROTEIN 3, ISOFORM A"/>
    <property type="match status" value="1"/>
</dbReference>
<dbReference type="NCBIfam" id="NF004808">
    <property type="entry name" value="PRK06155.1"/>
    <property type="match status" value="1"/>
</dbReference>
<dbReference type="GO" id="GO:0005886">
    <property type="term" value="C:plasma membrane"/>
    <property type="evidence" value="ECO:0007669"/>
    <property type="project" value="TreeGrafter"/>
</dbReference>
<dbReference type="Gene3D" id="3.30.300.30">
    <property type="match status" value="1"/>
</dbReference>
<sequence>MALENYRMTDHSKNPLQFGFPLGAGLAAPSEDPLPLGERVAAKVLARQAEAAPDRPFVYFNGQWLTYAEADRRANRAAHALAAAGVKPGDRVAIDLHNRLEYLDLWFGLSRLGAIQVPINTDYRAPQIAHTFKRSGIDAVVVQAALLPELEAALEGLESRPALLLLDAAPAQVSAARGFDYAELVAAASDAPVPGCADVSGADIGAVMNTSGTTGPSKGVLLTHAQQYILGRMMAADMHLGPDDVYYNYFPLFHNTAQAMLTIPVMLVGARMVLTERFSASRFWPEVREHGCTAFYYIGEILHILLKSTTREDSKGSTLRVGWGIGGAADDLVAFRERFGVDLRSGYGSTEANVPCYVPHGSAKAGSAGRAAPGFEIRIADEHGQALPADSVGEILVRAAEPGALMAGYDGDPAATVAAWKDLWFHTGDSGKLDADGDLYFTGRIKDAIRVRGENVSAFEVERAISEDAAVLEVAAIAVPCELGGDDVKIVVVVRDGAQLEPQALVEHALARLPRFAVPRYVEFVDALPKTPTNKVMKHVLRAQPFTTNTWDRLQTPRSGT</sequence>
<keyword evidence="4" id="KW-0067">ATP-binding</keyword>
<protein>
    <submittedName>
        <fullName evidence="7">Putative ligase</fullName>
    </submittedName>
</protein>
<proteinExistence type="inferred from homology"/>
<dbReference type="PROSITE" id="PS00455">
    <property type="entry name" value="AMP_BINDING"/>
    <property type="match status" value="1"/>
</dbReference>
<evidence type="ECO:0000256" key="1">
    <source>
        <dbReference type="ARBA" id="ARBA00006432"/>
    </source>
</evidence>
<dbReference type="EMBL" id="HE965806">
    <property type="protein sequence ID" value="CCJ54773.1"/>
    <property type="molecule type" value="Genomic_DNA"/>
</dbReference>
<dbReference type="Pfam" id="PF13193">
    <property type="entry name" value="AMP-binding_C"/>
    <property type="match status" value="1"/>
</dbReference>
<keyword evidence="2 7" id="KW-0436">Ligase</keyword>
<reference evidence="7 8" key="1">
    <citation type="journal article" date="2012" name="BMC Genomics">
        <title>Comparative genomics of the classical Bordetella subspecies: the evolution and exchange of virulence-associated diversity amongst closely related pathogens.</title>
        <authorList>
            <person name="Park J."/>
            <person name="Zhang Y."/>
            <person name="Buboltz A.M."/>
            <person name="Zhang X."/>
            <person name="Schuster S.C."/>
            <person name="Ahuja U."/>
            <person name="Liu M."/>
            <person name="Miller J.F."/>
            <person name="Sebaihia M."/>
            <person name="Bentley S.D."/>
            <person name="Parkhill J."/>
            <person name="Harvill E.T."/>
        </authorList>
    </citation>
    <scope>NUCLEOTIDE SEQUENCE [LARGE SCALE GENOMIC DNA]</scope>
    <source>
        <strain evidence="7 8">253</strain>
    </source>
</reference>
<dbReference type="InterPro" id="IPR020845">
    <property type="entry name" value="AMP-binding_CS"/>
</dbReference>
<dbReference type="GO" id="GO:0004467">
    <property type="term" value="F:long-chain fatty acid-CoA ligase activity"/>
    <property type="evidence" value="ECO:0007669"/>
    <property type="project" value="TreeGrafter"/>
</dbReference>
<feature type="domain" description="AMP-binding enzyme C-terminal" evidence="6">
    <location>
        <begin position="460"/>
        <end position="535"/>
    </location>
</feature>
<accession>A0A0C6P8V9</accession>
<comment type="similarity">
    <text evidence="1">Belongs to the ATP-dependent AMP-binding enzyme family.</text>
</comment>
<organism evidence="7 8">
    <name type="scientific">Bordetella bronchiseptica 253</name>
    <dbReference type="NCBI Taxonomy" id="568707"/>
    <lineage>
        <taxon>Bacteria</taxon>
        <taxon>Pseudomonadati</taxon>
        <taxon>Pseudomonadota</taxon>
        <taxon>Betaproteobacteria</taxon>
        <taxon>Burkholderiales</taxon>
        <taxon>Alcaligenaceae</taxon>
        <taxon>Bordetella</taxon>
    </lineage>
</organism>
<dbReference type="InterPro" id="IPR042099">
    <property type="entry name" value="ANL_N_sf"/>
</dbReference>
<evidence type="ECO:0000256" key="3">
    <source>
        <dbReference type="ARBA" id="ARBA00022741"/>
    </source>
</evidence>
<evidence type="ECO:0000259" key="6">
    <source>
        <dbReference type="Pfam" id="PF13193"/>
    </source>
</evidence>
<evidence type="ECO:0000313" key="7">
    <source>
        <dbReference type="EMBL" id="CCJ54773.1"/>
    </source>
</evidence>
<dbReference type="GO" id="GO:0044539">
    <property type="term" value="P:long-chain fatty acid import into cell"/>
    <property type="evidence" value="ECO:0007669"/>
    <property type="project" value="TreeGrafter"/>
</dbReference>
<feature type="domain" description="AMP-dependent synthetase/ligase" evidence="5">
    <location>
        <begin position="46"/>
        <end position="409"/>
    </location>
</feature>
<dbReference type="InterPro" id="IPR045851">
    <property type="entry name" value="AMP-bd_C_sf"/>
</dbReference>
<dbReference type="KEGG" id="bbh:BN112_2856"/>
<evidence type="ECO:0000313" key="8">
    <source>
        <dbReference type="Proteomes" id="UP000007564"/>
    </source>
</evidence>
<dbReference type="InterPro" id="IPR000873">
    <property type="entry name" value="AMP-dep_synth/lig_dom"/>
</dbReference>
<dbReference type="PANTHER" id="PTHR43107">
    <property type="entry name" value="LONG-CHAIN FATTY ACID TRANSPORT PROTEIN"/>
    <property type="match status" value="1"/>
</dbReference>
<dbReference type="SUPFAM" id="SSF56801">
    <property type="entry name" value="Acetyl-CoA synthetase-like"/>
    <property type="match status" value="1"/>
</dbReference>
<dbReference type="OrthoDB" id="9766486at2"/>
<dbReference type="GO" id="GO:0005524">
    <property type="term" value="F:ATP binding"/>
    <property type="evidence" value="ECO:0007669"/>
    <property type="project" value="UniProtKB-KW"/>
</dbReference>
<dbReference type="GO" id="GO:0005324">
    <property type="term" value="F:long-chain fatty acid transmembrane transporter activity"/>
    <property type="evidence" value="ECO:0007669"/>
    <property type="project" value="TreeGrafter"/>
</dbReference>
<dbReference type="AlphaFoldDB" id="A0A0C6P8V9"/>
<name>A0A0C6P8V9_BORBO</name>
<gene>
    <name evidence="7" type="ORF">BN112_2856</name>
</gene>
<dbReference type="Gene3D" id="3.40.50.12780">
    <property type="entry name" value="N-terminal domain of ligase-like"/>
    <property type="match status" value="1"/>
</dbReference>